<evidence type="ECO:0000256" key="2">
    <source>
        <dbReference type="SAM" id="Phobius"/>
    </source>
</evidence>
<feature type="region of interest" description="Disordered" evidence="1">
    <location>
        <begin position="1"/>
        <end position="50"/>
    </location>
</feature>
<feature type="non-terminal residue" evidence="3">
    <location>
        <position position="1"/>
    </location>
</feature>
<sequence>IADINSADDNMPEASPEPGPGVAPPPPGATILYPERLEEEDECDDEDAEGTEWWDALGAKERRDCLISAFECDERVTNKLFGPAAGDTGIERRSLIMCYSYILAYDMEMMEVGAKGDNTKAQPKKKEKKQADPEGASWGWIQATRRKSLDSSEQIMLSVVLLSSLVPFVIALASAWWTGQQMDLHYFATFIILPLALNAAWLVFCSIALSPNNNKKRSTRSAVSRKASALAMPKIGSLRLLAAAAATAAAALLPSLALASYDVCLAPTDCHELTEEEVPNVDVGGLISALPQCIFLCIAPAGIDVQALMSTMELPECREMSGLMTCAVDICDQDAISKTQFCLLQSVLKNACLEDFDAGVVYEDGSAPIVD</sequence>
<accession>A0ABQ6M9S7</accession>
<evidence type="ECO:0008006" key="5">
    <source>
        <dbReference type="Google" id="ProtNLM"/>
    </source>
</evidence>
<proteinExistence type="predicted"/>
<evidence type="ECO:0000313" key="4">
    <source>
        <dbReference type="Proteomes" id="UP001165060"/>
    </source>
</evidence>
<evidence type="ECO:0000256" key="1">
    <source>
        <dbReference type="SAM" id="MobiDB-lite"/>
    </source>
</evidence>
<feature type="non-terminal residue" evidence="3">
    <location>
        <position position="371"/>
    </location>
</feature>
<name>A0ABQ6M9S7_9STRA</name>
<feature type="transmembrane region" description="Helical" evidence="2">
    <location>
        <begin position="155"/>
        <end position="178"/>
    </location>
</feature>
<gene>
    <name evidence="3" type="ORF">TeGR_g2184</name>
</gene>
<organism evidence="3 4">
    <name type="scientific">Tetraparma gracilis</name>
    <dbReference type="NCBI Taxonomy" id="2962635"/>
    <lineage>
        <taxon>Eukaryota</taxon>
        <taxon>Sar</taxon>
        <taxon>Stramenopiles</taxon>
        <taxon>Ochrophyta</taxon>
        <taxon>Bolidophyceae</taxon>
        <taxon>Parmales</taxon>
        <taxon>Triparmaceae</taxon>
        <taxon>Tetraparma</taxon>
    </lineage>
</organism>
<keyword evidence="2" id="KW-1133">Transmembrane helix</keyword>
<feature type="transmembrane region" description="Helical" evidence="2">
    <location>
        <begin position="240"/>
        <end position="261"/>
    </location>
</feature>
<reference evidence="3 4" key="1">
    <citation type="journal article" date="2023" name="Commun. Biol.">
        <title>Genome analysis of Parmales, the sister group of diatoms, reveals the evolutionary specialization of diatoms from phago-mixotrophs to photoautotrophs.</title>
        <authorList>
            <person name="Ban H."/>
            <person name="Sato S."/>
            <person name="Yoshikawa S."/>
            <person name="Yamada K."/>
            <person name="Nakamura Y."/>
            <person name="Ichinomiya M."/>
            <person name="Sato N."/>
            <person name="Blanc-Mathieu R."/>
            <person name="Endo H."/>
            <person name="Kuwata A."/>
            <person name="Ogata H."/>
        </authorList>
    </citation>
    <scope>NUCLEOTIDE SEQUENCE [LARGE SCALE GENOMIC DNA]</scope>
</reference>
<evidence type="ECO:0000313" key="3">
    <source>
        <dbReference type="EMBL" id="GMI22216.1"/>
    </source>
</evidence>
<feature type="compositionally biased region" description="Pro residues" evidence="1">
    <location>
        <begin position="15"/>
        <end position="28"/>
    </location>
</feature>
<keyword evidence="2" id="KW-0812">Transmembrane</keyword>
<dbReference type="Proteomes" id="UP001165060">
    <property type="component" value="Unassembled WGS sequence"/>
</dbReference>
<protein>
    <recommendedName>
        <fullName evidence="5">FZ domain-containing protein</fullName>
    </recommendedName>
</protein>
<dbReference type="EMBL" id="BRYB01003884">
    <property type="protein sequence ID" value="GMI22216.1"/>
    <property type="molecule type" value="Genomic_DNA"/>
</dbReference>
<comment type="caution">
    <text evidence="3">The sequence shown here is derived from an EMBL/GenBank/DDBJ whole genome shotgun (WGS) entry which is preliminary data.</text>
</comment>
<feature type="transmembrane region" description="Helical" evidence="2">
    <location>
        <begin position="184"/>
        <end position="210"/>
    </location>
</feature>
<feature type="compositionally biased region" description="Acidic residues" evidence="1">
    <location>
        <begin position="37"/>
        <end position="50"/>
    </location>
</feature>
<keyword evidence="4" id="KW-1185">Reference proteome</keyword>
<keyword evidence="2" id="KW-0472">Membrane</keyword>